<protein>
    <recommendedName>
        <fullName evidence="4">2TM domain-containing protein</fullName>
    </recommendedName>
</protein>
<name>A0ABY3VQU1_9MYCO</name>
<dbReference type="RefSeq" id="WP_240263279.1">
    <property type="nucleotide sequence ID" value="NZ_CP092488.2"/>
</dbReference>
<evidence type="ECO:0008006" key="4">
    <source>
        <dbReference type="Google" id="ProtNLM"/>
    </source>
</evidence>
<evidence type="ECO:0000313" key="2">
    <source>
        <dbReference type="EMBL" id="UMB71528.1"/>
    </source>
</evidence>
<gene>
    <name evidence="2" type="ORF">MKK62_09955</name>
</gene>
<evidence type="ECO:0000256" key="1">
    <source>
        <dbReference type="SAM" id="Phobius"/>
    </source>
</evidence>
<organism evidence="2 3">
    <name type="scientific">Mycobacterium paraterrae</name>
    <dbReference type="NCBI Taxonomy" id="577492"/>
    <lineage>
        <taxon>Bacteria</taxon>
        <taxon>Bacillati</taxon>
        <taxon>Actinomycetota</taxon>
        <taxon>Actinomycetes</taxon>
        <taxon>Mycobacteriales</taxon>
        <taxon>Mycobacteriaceae</taxon>
        <taxon>Mycobacterium</taxon>
    </lineage>
</organism>
<feature type="transmembrane region" description="Helical" evidence="1">
    <location>
        <begin position="95"/>
        <end position="115"/>
    </location>
</feature>
<keyword evidence="1" id="KW-0812">Transmembrane</keyword>
<keyword evidence="1" id="KW-0472">Membrane</keyword>
<dbReference type="Proteomes" id="UP001055336">
    <property type="component" value="Chromosome"/>
</dbReference>
<dbReference type="EMBL" id="CP092488">
    <property type="protein sequence ID" value="UMB71528.1"/>
    <property type="molecule type" value="Genomic_DNA"/>
</dbReference>
<keyword evidence="1" id="KW-1133">Transmembrane helix</keyword>
<accession>A0ABY3VQU1</accession>
<proteinExistence type="predicted"/>
<reference evidence="2" key="1">
    <citation type="submission" date="2022-08" db="EMBL/GenBank/DDBJ databases">
        <title>Whole genome sequencing of non-tuberculosis mycobacteria type-strains.</title>
        <authorList>
            <person name="Igarashi Y."/>
            <person name="Osugi A."/>
            <person name="Mitarai S."/>
        </authorList>
    </citation>
    <scope>NUCLEOTIDE SEQUENCE</scope>
    <source>
        <strain evidence="2">DSM 45127</strain>
    </source>
</reference>
<sequence length="124" mass="14237">MNPRDAERVLRWYPAAWRRRYGEELITMLDDTHGGDLPRRARLSLAWSGFRQRIRLLRKHSGTYVGYSVACAVLWAVVLTAVWTHAGDGTRHTFLVFFGGWAIGWLSASIGRLVYPPPKSRRRA</sequence>
<keyword evidence="3" id="KW-1185">Reference proteome</keyword>
<feature type="transmembrane region" description="Helical" evidence="1">
    <location>
        <begin position="64"/>
        <end position="83"/>
    </location>
</feature>
<evidence type="ECO:0000313" key="3">
    <source>
        <dbReference type="Proteomes" id="UP001055336"/>
    </source>
</evidence>